<gene>
    <name evidence="4" type="ORF">B0J12DRAFT_164612</name>
</gene>
<dbReference type="PANTHER" id="PTHR38166:SF1">
    <property type="entry name" value="C2H2-TYPE DOMAIN-CONTAINING PROTEIN"/>
    <property type="match status" value="1"/>
</dbReference>
<evidence type="ECO:0000313" key="5">
    <source>
        <dbReference type="Proteomes" id="UP000774617"/>
    </source>
</evidence>
<organism evidence="4 5">
    <name type="scientific">Macrophomina phaseolina</name>
    <dbReference type="NCBI Taxonomy" id="35725"/>
    <lineage>
        <taxon>Eukaryota</taxon>
        <taxon>Fungi</taxon>
        <taxon>Dikarya</taxon>
        <taxon>Ascomycota</taxon>
        <taxon>Pezizomycotina</taxon>
        <taxon>Dothideomycetes</taxon>
        <taxon>Dothideomycetes incertae sedis</taxon>
        <taxon>Botryosphaeriales</taxon>
        <taxon>Botryosphaeriaceae</taxon>
        <taxon>Macrophomina</taxon>
    </lineage>
</organism>
<feature type="compositionally biased region" description="Polar residues" evidence="2">
    <location>
        <begin position="296"/>
        <end position="308"/>
    </location>
</feature>
<proteinExistence type="predicted"/>
<feature type="region of interest" description="Disordered" evidence="2">
    <location>
        <begin position="43"/>
        <end position="88"/>
    </location>
</feature>
<evidence type="ECO:0000313" key="4">
    <source>
        <dbReference type="EMBL" id="KAH7063271.1"/>
    </source>
</evidence>
<accession>A0ABQ8GSG8</accession>
<protein>
    <recommendedName>
        <fullName evidence="3">C2H2-type domain-containing protein</fullName>
    </recommendedName>
</protein>
<evidence type="ECO:0000259" key="3">
    <source>
        <dbReference type="PROSITE" id="PS50157"/>
    </source>
</evidence>
<feature type="region of interest" description="Disordered" evidence="2">
    <location>
        <begin position="272"/>
        <end position="319"/>
    </location>
</feature>
<dbReference type="Gene3D" id="3.30.160.60">
    <property type="entry name" value="Classic Zinc Finger"/>
    <property type="match status" value="1"/>
</dbReference>
<keyword evidence="5" id="KW-1185">Reference proteome</keyword>
<feature type="region of interest" description="Disordered" evidence="2">
    <location>
        <begin position="1"/>
        <end position="20"/>
    </location>
</feature>
<dbReference type="EMBL" id="JAGTJR010000002">
    <property type="protein sequence ID" value="KAH7063271.1"/>
    <property type="molecule type" value="Genomic_DNA"/>
</dbReference>
<sequence length="319" mass="34995">MCSQKVPGWGSAVDGSSHHDTLRSGEVCGVDYPAAAADHAELAPLKRKASSLSPVPTKKRKAEDTGQTEATKEAEKQIKKPSGSSSTTARRFACPFFQRRPTRTKSSCVYPGFSSIARLKEHLYRQHMQPAYQCTRCMACFDSDGELRDHSRAEVPCEIKPNNIPDGITAEQEKALKSKKRTNKPGKVSSDVEKWREIYGLLFPCENIPSPYCNPVSASSEYEVILRREFPECLKVSLDALLGSCEEYQKISLLDIATDCLDRVLSGWQRDSVSESTAEDGLSPNTDTEARHDDSGSPSCCDAQTPSTEIGIVSSRGHG</sequence>
<dbReference type="PANTHER" id="PTHR38166">
    <property type="entry name" value="C2H2-TYPE DOMAIN-CONTAINING PROTEIN-RELATED"/>
    <property type="match status" value="1"/>
</dbReference>
<keyword evidence="1" id="KW-0863">Zinc-finger</keyword>
<evidence type="ECO:0000256" key="1">
    <source>
        <dbReference type="PROSITE-ProRule" id="PRU00042"/>
    </source>
</evidence>
<dbReference type="PROSITE" id="PS50157">
    <property type="entry name" value="ZINC_FINGER_C2H2_2"/>
    <property type="match status" value="1"/>
</dbReference>
<name>A0ABQ8GSG8_9PEZI</name>
<keyword evidence="1" id="KW-0862">Zinc</keyword>
<reference evidence="4 5" key="1">
    <citation type="journal article" date="2021" name="Nat. Commun.">
        <title>Genetic determinants of endophytism in the Arabidopsis root mycobiome.</title>
        <authorList>
            <person name="Mesny F."/>
            <person name="Miyauchi S."/>
            <person name="Thiergart T."/>
            <person name="Pickel B."/>
            <person name="Atanasova L."/>
            <person name="Karlsson M."/>
            <person name="Huettel B."/>
            <person name="Barry K.W."/>
            <person name="Haridas S."/>
            <person name="Chen C."/>
            <person name="Bauer D."/>
            <person name="Andreopoulos W."/>
            <person name="Pangilinan J."/>
            <person name="LaButti K."/>
            <person name="Riley R."/>
            <person name="Lipzen A."/>
            <person name="Clum A."/>
            <person name="Drula E."/>
            <person name="Henrissat B."/>
            <person name="Kohler A."/>
            <person name="Grigoriev I.V."/>
            <person name="Martin F.M."/>
            <person name="Hacquard S."/>
        </authorList>
    </citation>
    <scope>NUCLEOTIDE SEQUENCE [LARGE SCALE GENOMIC DNA]</scope>
    <source>
        <strain evidence="4 5">MPI-SDFR-AT-0080</strain>
    </source>
</reference>
<dbReference type="Proteomes" id="UP000774617">
    <property type="component" value="Unassembled WGS sequence"/>
</dbReference>
<evidence type="ECO:0000256" key="2">
    <source>
        <dbReference type="SAM" id="MobiDB-lite"/>
    </source>
</evidence>
<keyword evidence="1" id="KW-0479">Metal-binding</keyword>
<dbReference type="InterPro" id="IPR013087">
    <property type="entry name" value="Znf_C2H2_type"/>
</dbReference>
<comment type="caution">
    <text evidence="4">The sequence shown here is derived from an EMBL/GenBank/DDBJ whole genome shotgun (WGS) entry which is preliminary data.</text>
</comment>
<feature type="domain" description="C2H2-type" evidence="3">
    <location>
        <begin position="132"/>
        <end position="161"/>
    </location>
</feature>